<dbReference type="Gene3D" id="3.40.50.11720">
    <property type="entry name" value="3-Deoxy-D-manno-octulosonic-acid transferase, N-terminal domain"/>
    <property type="match status" value="1"/>
</dbReference>
<dbReference type="SUPFAM" id="SSF53756">
    <property type="entry name" value="UDP-Glycosyltransferase/glycogen phosphorylase"/>
    <property type="match status" value="1"/>
</dbReference>
<accession>A0ABQ3B4Y4</accession>
<dbReference type="InterPro" id="IPR007507">
    <property type="entry name" value="Glycos_transf_N"/>
</dbReference>
<proteinExistence type="inferred from homology"/>
<comment type="caution">
    <text evidence="12">The sequence shown here is derived from an EMBL/GenBank/DDBJ whole genome shotgun (WGS) entry which is preliminary data.</text>
</comment>
<organism evidence="12 13">
    <name type="scientific">Marinobacter zhanjiangensis</name>
    <dbReference type="NCBI Taxonomy" id="578215"/>
    <lineage>
        <taxon>Bacteria</taxon>
        <taxon>Pseudomonadati</taxon>
        <taxon>Pseudomonadota</taxon>
        <taxon>Gammaproteobacteria</taxon>
        <taxon>Pseudomonadales</taxon>
        <taxon>Marinobacteraceae</taxon>
        <taxon>Marinobacter</taxon>
    </lineage>
</organism>
<gene>
    <name evidence="12" type="primary">waaA</name>
    <name evidence="12" type="ORF">GCM10007071_28190</name>
</gene>
<evidence type="ECO:0000256" key="9">
    <source>
        <dbReference type="RuleBase" id="RU365103"/>
    </source>
</evidence>
<sequence length="423" mass="46243">MLHFIYSLCYRLALPFALLYLWWQTRRNGGDSQGWQQRLGLAAPTSEPVIWVHAVSVGETIAAAPLVKALLGRRPDVPVLMTAMTATGAAQARSLFGDRVLYAYSPFDTPGSVRRFLRRVRPRALVIMETELWPNMIVETSRGHCPIFLVNARLSERSARGYQRIGGWTRSLLGRMDWIAAQAGDDAARFRELGVGGDSVSVTGSIKFDVEITDEVRDRASALRDSFGQRPVWIAASTHDGEDEKLLAAHARVLEQLPEALLILVPRHPDRFDTVAALTGSRGLSCVRRSAGQPVGPAQVYLGDTMGELLVMYGAADMAFVGGSLIERGGHNPLEPAAWGIPVVTGSHVFNFETVFRQLDKGEGLVRVEDERDLAEQVARLLSNPEQAEETGRSALAVVEANRGALDRVVNGILSRLGPTEDA</sequence>
<dbReference type="Proteomes" id="UP000601597">
    <property type="component" value="Unassembled WGS sequence"/>
</dbReference>
<evidence type="ECO:0000259" key="11">
    <source>
        <dbReference type="Pfam" id="PF04413"/>
    </source>
</evidence>
<comment type="function">
    <text evidence="9">Involved in lipopolysaccharide (LPS) biosynthesis. Catalyzes the transfer of 3-deoxy-D-manno-octulosonate (Kdo) residue(s) from CMP-Kdo to lipid IV(A), the tetraacyldisaccharide-1,4'-bisphosphate precursor of lipid A.</text>
</comment>
<protein>
    <recommendedName>
        <fullName evidence="4 9">3-deoxy-D-manno-octulosonic acid transferase</fullName>
        <shortName evidence="9">Kdo transferase</shortName>
        <ecNumber evidence="3 9">2.4.99.12</ecNumber>
    </recommendedName>
    <alternativeName>
        <fullName evidence="7 9">Lipid IV(A) 3-deoxy-D-manno-octulosonic acid transferase</fullName>
    </alternativeName>
</protein>
<evidence type="ECO:0000259" key="10">
    <source>
        <dbReference type="Pfam" id="PF00534"/>
    </source>
</evidence>
<evidence type="ECO:0000313" key="12">
    <source>
        <dbReference type="EMBL" id="GGY79126.1"/>
    </source>
</evidence>
<evidence type="ECO:0000256" key="3">
    <source>
        <dbReference type="ARBA" id="ARBA00012621"/>
    </source>
</evidence>
<keyword evidence="9" id="KW-0448">Lipopolysaccharide biosynthesis</keyword>
<comment type="catalytic activity">
    <reaction evidence="8 9">
        <text>lipid IVA (E. coli) + CMP-3-deoxy-beta-D-manno-octulosonate = alpha-Kdo-(2-&gt;6)-lipid IVA (E. coli) + CMP + H(+)</text>
        <dbReference type="Rhea" id="RHEA:28066"/>
        <dbReference type="ChEBI" id="CHEBI:15378"/>
        <dbReference type="ChEBI" id="CHEBI:58603"/>
        <dbReference type="ChEBI" id="CHEBI:60364"/>
        <dbReference type="ChEBI" id="CHEBI:60377"/>
        <dbReference type="ChEBI" id="CHEBI:85987"/>
        <dbReference type="EC" id="2.4.99.12"/>
    </reaction>
</comment>
<evidence type="ECO:0000256" key="2">
    <source>
        <dbReference type="ARBA" id="ARBA00004713"/>
    </source>
</evidence>
<dbReference type="RefSeq" id="WP_189577419.1">
    <property type="nucleotide sequence ID" value="NZ_BMXV01000006.1"/>
</dbReference>
<dbReference type="NCBIfam" id="NF004388">
    <property type="entry name" value="PRK05749.1-4"/>
    <property type="match status" value="1"/>
</dbReference>
<keyword evidence="13" id="KW-1185">Reference proteome</keyword>
<dbReference type="GO" id="GO:0016740">
    <property type="term" value="F:transferase activity"/>
    <property type="evidence" value="ECO:0007669"/>
    <property type="project" value="UniProtKB-KW"/>
</dbReference>
<evidence type="ECO:0000256" key="6">
    <source>
        <dbReference type="ARBA" id="ARBA00022679"/>
    </source>
</evidence>
<keyword evidence="9" id="KW-1003">Cell membrane</keyword>
<feature type="domain" description="3-deoxy-D-manno-octulosonic-acid transferase N-terminal" evidence="11">
    <location>
        <begin position="34"/>
        <end position="210"/>
    </location>
</feature>
<keyword evidence="5" id="KW-0472">Membrane</keyword>
<evidence type="ECO:0000313" key="13">
    <source>
        <dbReference type="Proteomes" id="UP000601597"/>
    </source>
</evidence>
<comment type="pathway">
    <text evidence="2 9">Bacterial outer membrane biogenesis; LPS core biosynthesis.</text>
</comment>
<name>A0ABQ3B4Y4_9GAMM</name>
<evidence type="ECO:0000256" key="5">
    <source>
        <dbReference type="ARBA" id="ARBA00022519"/>
    </source>
</evidence>
<feature type="domain" description="Glycosyl transferase family 1" evidence="10">
    <location>
        <begin position="301"/>
        <end position="395"/>
    </location>
</feature>
<keyword evidence="6 9" id="KW-0808">Transferase</keyword>
<comment type="similarity">
    <text evidence="9">Belongs to the glycosyltransferase group 1 family.</text>
</comment>
<evidence type="ECO:0000256" key="1">
    <source>
        <dbReference type="ARBA" id="ARBA00004196"/>
    </source>
</evidence>
<dbReference type="EC" id="2.4.99.12" evidence="3 9"/>
<evidence type="ECO:0000256" key="8">
    <source>
        <dbReference type="ARBA" id="ARBA00049183"/>
    </source>
</evidence>
<dbReference type="Pfam" id="PF04413">
    <property type="entry name" value="Glycos_transf_N"/>
    <property type="match status" value="1"/>
</dbReference>
<dbReference type="InterPro" id="IPR039901">
    <property type="entry name" value="Kdotransferase"/>
</dbReference>
<dbReference type="Pfam" id="PF00534">
    <property type="entry name" value="Glycos_transf_1"/>
    <property type="match status" value="1"/>
</dbReference>
<dbReference type="InterPro" id="IPR001296">
    <property type="entry name" value="Glyco_trans_1"/>
</dbReference>
<dbReference type="PANTHER" id="PTHR42755">
    <property type="entry name" value="3-DEOXY-MANNO-OCTULOSONATE CYTIDYLYLTRANSFERASE"/>
    <property type="match status" value="1"/>
</dbReference>
<dbReference type="Gene3D" id="3.40.50.2000">
    <property type="entry name" value="Glycogen Phosphorylase B"/>
    <property type="match status" value="1"/>
</dbReference>
<dbReference type="EMBL" id="BMXV01000006">
    <property type="protein sequence ID" value="GGY79126.1"/>
    <property type="molecule type" value="Genomic_DNA"/>
</dbReference>
<evidence type="ECO:0000256" key="7">
    <source>
        <dbReference type="ARBA" id="ARBA00031445"/>
    </source>
</evidence>
<comment type="subcellular location">
    <subcellularLocation>
        <location evidence="1">Cell envelope</location>
    </subcellularLocation>
    <subcellularLocation>
        <location evidence="9">Cell membrane</location>
    </subcellularLocation>
</comment>
<evidence type="ECO:0000256" key="4">
    <source>
        <dbReference type="ARBA" id="ARBA00019077"/>
    </source>
</evidence>
<reference evidence="13" key="1">
    <citation type="journal article" date="2019" name="Int. J. Syst. Evol. Microbiol.">
        <title>The Global Catalogue of Microorganisms (GCM) 10K type strain sequencing project: providing services to taxonomists for standard genome sequencing and annotation.</title>
        <authorList>
            <consortium name="The Broad Institute Genomics Platform"/>
            <consortium name="The Broad Institute Genome Sequencing Center for Infectious Disease"/>
            <person name="Wu L."/>
            <person name="Ma J."/>
        </authorList>
    </citation>
    <scope>NUCLEOTIDE SEQUENCE [LARGE SCALE GENOMIC DNA]</scope>
    <source>
        <strain evidence="13">KCTC 22280</strain>
    </source>
</reference>
<keyword evidence="5" id="KW-0997">Cell inner membrane</keyword>
<dbReference type="PANTHER" id="PTHR42755:SF1">
    <property type="entry name" value="3-DEOXY-D-MANNO-OCTULOSONIC ACID TRANSFERASE, MITOCHONDRIAL-RELATED"/>
    <property type="match status" value="1"/>
</dbReference>
<dbReference type="InterPro" id="IPR038107">
    <property type="entry name" value="Glycos_transf_N_sf"/>
</dbReference>